<name>A0A352IY17_9GAMM</name>
<comment type="caution">
    <text evidence="2">The sequence shown here is derived from an EMBL/GenBank/DDBJ whole genome shotgun (WGS) entry which is preliminary data.</text>
</comment>
<reference evidence="2 3" key="1">
    <citation type="journal article" date="2018" name="Nat. Biotechnol.">
        <title>A standardized bacterial taxonomy based on genome phylogeny substantially revises the tree of life.</title>
        <authorList>
            <person name="Parks D.H."/>
            <person name="Chuvochina M."/>
            <person name="Waite D.W."/>
            <person name="Rinke C."/>
            <person name="Skarshewski A."/>
            <person name="Chaumeil P.A."/>
            <person name="Hugenholtz P."/>
        </authorList>
    </citation>
    <scope>NUCLEOTIDE SEQUENCE [LARGE SCALE GENOMIC DNA]</scope>
    <source>
        <strain evidence="2">UBA9380</strain>
    </source>
</reference>
<dbReference type="InterPro" id="IPR056147">
    <property type="entry name" value="NQRA_N"/>
</dbReference>
<evidence type="ECO:0000313" key="3">
    <source>
        <dbReference type="Proteomes" id="UP000263489"/>
    </source>
</evidence>
<dbReference type="Proteomes" id="UP000263489">
    <property type="component" value="Unassembled WGS sequence"/>
</dbReference>
<protein>
    <submittedName>
        <fullName evidence="2">NADH:ubiquinone reductase (Na(+)-transporting) subunit A</fullName>
    </submittedName>
</protein>
<dbReference type="EMBL" id="DNNA01000295">
    <property type="protein sequence ID" value="HBC36350.1"/>
    <property type="molecule type" value="Genomic_DNA"/>
</dbReference>
<proteinExistence type="predicted"/>
<feature type="domain" description="NqrA N-terminal barrel-sandwich hybrid" evidence="1">
    <location>
        <begin position="2"/>
        <end position="95"/>
    </location>
</feature>
<evidence type="ECO:0000313" key="2">
    <source>
        <dbReference type="EMBL" id="HBC36350.1"/>
    </source>
</evidence>
<keyword evidence="2" id="KW-0830">Ubiquinone</keyword>
<gene>
    <name evidence="2" type="ORF">DC045_18990</name>
</gene>
<dbReference type="Pfam" id="PF05896">
    <property type="entry name" value="NQRA_N"/>
    <property type="match status" value="1"/>
</dbReference>
<sequence length="125" mass="13778">MIKIKKGLDLPISGAPEQTITDGKPVRHVALIGFDYIGMKPTMAVKEGDRVKRGTLLFTDKKTEGVRYTSPAAGVVKEINRGERRVFQSIVIEVDGDEAETFARYSEADLAGLERQQVVDNLVES</sequence>
<evidence type="ECO:0000259" key="1">
    <source>
        <dbReference type="Pfam" id="PF05896"/>
    </source>
</evidence>
<accession>A0A352IY17</accession>
<dbReference type="GO" id="GO:0006814">
    <property type="term" value="P:sodium ion transport"/>
    <property type="evidence" value="ECO:0007669"/>
    <property type="project" value="InterPro"/>
</dbReference>
<feature type="non-terminal residue" evidence="2">
    <location>
        <position position="125"/>
    </location>
</feature>
<organism evidence="2 3">
    <name type="scientific">Marinobacter adhaerens</name>
    <dbReference type="NCBI Taxonomy" id="1033846"/>
    <lineage>
        <taxon>Bacteria</taxon>
        <taxon>Pseudomonadati</taxon>
        <taxon>Pseudomonadota</taxon>
        <taxon>Gammaproteobacteria</taxon>
        <taxon>Pseudomonadales</taxon>
        <taxon>Marinobacteraceae</taxon>
        <taxon>Marinobacter</taxon>
    </lineage>
</organism>
<dbReference type="AlphaFoldDB" id="A0A352IY17"/>
<dbReference type="PANTHER" id="PTHR37839:SF1">
    <property type="entry name" value="NA(+)-TRANSLOCATING NADH-QUINONE REDUCTASE SUBUNIT A"/>
    <property type="match status" value="1"/>
</dbReference>
<dbReference type="InterPro" id="IPR008703">
    <property type="entry name" value="NqrA"/>
</dbReference>
<dbReference type="PANTHER" id="PTHR37839">
    <property type="entry name" value="NA(+)-TRANSLOCATING NADH-QUINONE REDUCTASE SUBUNIT A"/>
    <property type="match status" value="1"/>
</dbReference>
<dbReference type="GO" id="GO:0016655">
    <property type="term" value="F:oxidoreductase activity, acting on NAD(P)H, quinone or similar compound as acceptor"/>
    <property type="evidence" value="ECO:0007669"/>
    <property type="project" value="InterPro"/>
</dbReference>